<accession>A0A7X0BT92</accession>
<organism evidence="1 2">
    <name type="scientific">Pseudomonas fluvialis</name>
    <dbReference type="NCBI Taxonomy" id="1793966"/>
    <lineage>
        <taxon>Bacteria</taxon>
        <taxon>Pseudomonadati</taxon>
        <taxon>Pseudomonadota</taxon>
        <taxon>Gammaproteobacteria</taxon>
        <taxon>Pseudomonadales</taxon>
        <taxon>Pseudomonadaceae</taxon>
        <taxon>Pseudomonas</taxon>
    </lineage>
</organism>
<reference evidence="1 2" key="1">
    <citation type="submission" date="2020-08" db="EMBL/GenBank/DDBJ databases">
        <title>Functional genomics of gut bacteria from endangered species of beetles.</title>
        <authorList>
            <person name="Carlos-Shanley C."/>
        </authorList>
    </citation>
    <scope>NUCLEOTIDE SEQUENCE [LARGE SCALE GENOMIC DNA]</scope>
    <source>
        <strain evidence="1 2">S00202</strain>
    </source>
</reference>
<comment type="caution">
    <text evidence="1">The sequence shown here is derived from an EMBL/GenBank/DDBJ whole genome shotgun (WGS) entry which is preliminary data.</text>
</comment>
<evidence type="ECO:0000313" key="2">
    <source>
        <dbReference type="Proteomes" id="UP000557193"/>
    </source>
</evidence>
<dbReference type="RefSeq" id="WP_184682933.1">
    <property type="nucleotide sequence ID" value="NZ_JACHLL010000003.1"/>
</dbReference>
<name>A0A7X0BT92_9PSED</name>
<dbReference type="InterPro" id="IPR021363">
    <property type="entry name" value="DUF2835"/>
</dbReference>
<dbReference type="EMBL" id="JACHLL010000003">
    <property type="protein sequence ID" value="MBB6341866.1"/>
    <property type="molecule type" value="Genomic_DNA"/>
</dbReference>
<protein>
    <recommendedName>
        <fullName evidence="3">Topoisomerase II</fullName>
    </recommendedName>
</protein>
<gene>
    <name evidence="1" type="ORF">HNP49_002034</name>
</gene>
<keyword evidence="2" id="KW-1185">Reference proteome</keyword>
<dbReference type="Pfam" id="PF11197">
    <property type="entry name" value="DUF2835"/>
    <property type="match status" value="1"/>
</dbReference>
<evidence type="ECO:0000313" key="1">
    <source>
        <dbReference type="EMBL" id="MBB6341866.1"/>
    </source>
</evidence>
<evidence type="ECO:0008006" key="3">
    <source>
        <dbReference type="Google" id="ProtNLM"/>
    </source>
</evidence>
<proteinExistence type="predicted"/>
<sequence length="85" mass="9383">MPSLIFDLALPAERFLAVYRGQANRVQVLSRDGRKVSLPAHHLRPFLTHEGIYGCFRLDFNASGELLELVRLSVAGAPRPGGLQV</sequence>
<dbReference type="Proteomes" id="UP000557193">
    <property type="component" value="Unassembled WGS sequence"/>
</dbReference>
<dbReference type="AlphaFoldDB" id="A0A7X0BT92"/>